<proteinExistence type="inferred from homology"/>
<dbReference type="GO" id="GO:0006686">
    <property type="term" value="P:sphingomyelin biosynthetic process"/>
    <property type="evidence" value="ECO:0007669"/>
    <property type="project" value="TreeGrafter"/>
</dbReference>
<evidence type="ECO:0000256" key="7">
    <source>
        <dbReference type="ARBA" id="ARBA00023098"/>
    </source>
</evidence>
<evidence type="ECO:0000256" key="5">
    <source>
        <dbReference type="ARBA" id="ARBA00022919"/>
    </source>
</evidence>
<dbReference type="InterPro" id="IPR045221">
    <property type="entry name" value="Sphingomyelin_synth-like"/>
</dbReference>
<dbReference type="AlphaFoldDB" id="A0A0N4Y6D4"/>
<name>A0A0N4Y6D4_NIPBR</name>
<reference evidence="13" key="1">
    <citation type="submission" date="2017-02" db="UniProtKB">
        <authorList>
            <consortium name="WormBaseParasite"/>
        </authorList>
    </citation>
    <scope>IDENTIFICATION</scope>
</reference>
<evidence type="ECO:0000313" key="13">
    <source>
        <dbReference type="WBParaSite" id="NBR_0001163601-mRNA-1"/>
    </source>
</evidence>
<keyword evidence="4 9" id="KW-0812">Transmembrane</keyword>
<evidence type="ECO:0000313" key="11">
    <source>
        <dbReference type="EMBL" id="VDL75226.1"/>
    </source>
</evidence>
<feature type="transmembrane region" description="Helical" evidence="9">
    <location>
        <begin position="62"/>
        <end position="80"/>
    </location>
</feature>
<dbReference type="GO" id="GO:0047493">
    <property type="term" value="F:ceramide cholinephosphotransferase activity"/>
    <property type="evidence" value="ECO:0007669"/>
    <property type="project" value="TreeGrafter"/>
</dbReference>
<reference evidence="11 12" key="2">
    <citation type="submission" date="2018-11" db="EMBL/GenBank/DDBJ databases">
        <authorList>
            <consortium name="Pathogen Informatics"/>
        </authorList>
    </citation>
    <scope>NUCLEOTIDE SEQUENCE [LARGE SCALE GENOMIC DNA]</scope>
</reference>
<evidence type="ECO:0000256" key="8">
    <source>
        <dbReference type="ARBA" id="ARBA00023136"/>
    </source>
</evidence>
<dbReference type="STRING" id="27835.A0A0N4Y6D4"/>
<dbReference type="GO" id="GO:0000139">
    <property type="term" value="C:Golgi membrane"/>
    <property type="evidence" value="ECO:0007669"/>
    <property type="project" value="TreeGrafter"/>
</dbReference>
<keyword evidence="7" id="KW-0443">Lipid metabolism</keyword>
<evidence type="ECO:0000259" key="10">
    <source>
        <dbReference type="Pfam" id="PF14360"/>
    </source>
</evidence>
<keyword evidence="6 9" id="KW-1133">Transmembrane helix</keyword>
<accession>A0A0N4Y6D4</accession>
<dbReference type="EMBL" id="UYSL01020567">
    <property type="protein sequence ID" value="VDL75226.1"/>
    <property type="molecule type" value="Genomic_DNA"/>
</dbReference>
<organism evidence="13">
    <name type="scientific">Nippostrongylus brasiliensis</name>
    <name type="common">Rat hookworm</name>
    <dbReference type="NCBI Taxonomy" id="27835"/>
    <lineage>
        <taxon>Eukaryota</taxon>
        <taxon>Metazoa</taxon>
        <taxon>Ecdysozoa</taxon>
        <taxon>Nematoda</taxon>
        <taxon>Chromadorea</taxon>
        <taxon>Rhabditida</taxon>
        <taxon>Rhabditina</taxon>
        <taxon>Rhabditomorpha</taxon>
        <taxon>Strongyloidea</taxon>
        <taxon>Heligmosomidae</taxon>
        <taxon>Nippostrongylus</taxon>
    </lineage>
</organism>
<sequence length="302" mass="34853">MVGSSAVSECPLVKWIFLVCYCLAAGFCNWAALAITHDISTREPLSDMVFRLLDEQSWASRLGDYLVSVTVASFCLLLIFHRARAIIARRFLFIAGTLYSFRSITLSVTQLPPGEFFLALSRLEVSKTEQLRERKKGKSRQNFMDAFLAHLFIRLRFLSNAVLRHLFQDKTKMLCGDMLFSGHTLSLYIPHTCALVGMVCMVISRTHYTIDILVAYWLSNFVFRLYHAFCEVDIFMERRNSVIYGMWIFRIVDWLEDDIVPGRVTNEFEFPLDSLFRLLLREETATHHKQISISSASTFNLP</sequence>
<dbReference type="Pfam" id="PF14360">
    <property type="entry name" value="PAP2_C"/>
    <property type="match status" value="1"/>
</dbReference>
<evidence type="ECO:0000256" key="6">
    <source>
        <dbReference type="ARBA" id="ARBA00022989"/>
    </source>
</evidence>
<dbReference type="PANTHER" id="PTHR21290">
    <property type="entry name" value="SPHINGOMYELIN SYNTHETASE"/>
    <property type="match status" value="1"/>
</dbReference>
<dbReference type="Proteomes" id="UP000271162">
    <property type="component" value="Unassembled WGS sequence"/>
</dbReference>
<comment type="similarity">
    <text evidence="2">Belongs to the sphingomyelin synthase family.</text>
</comment>
<gene>
    <name evidence="11" type="ORF">NBR_LOCUS11637</name>
</gene>
<evidence type="ECO:0000256" key="9">
    <source>
        <dbReference type="SAM" id="Phobius"/>
    </source>
</evidence>
<dbReference type="OMA" id="TLYAMRS"/>
<evidence type="ECO:0000256" key="4">
    <source>
        <dbReference type="ARBA" id="ARBA00022692"/>
    </source>
</evidence>
<keyword evidence="3" id="KW-0808">Transferase</keyword>
<feature type="domain" description="Sphingomyelin synthase-like" evidence="10">
    <location>
        <begin position="190"/>
        <end position="228"/>
    </location>
</feature>
<keyword evidence="5" id="KW-0746">Sphingolipid metabolism</keyword>
<evidence type="ECO:0000256" key="2">
    <source>
        <dbReference type="ARBA" id="ARBA00005441"/>
    </source>
</evidence>
<dbReference type="GO" id="GO:0005886">
    <property type="term" value="C:plasma membrane"/>
    <property type="evidence" value="ECO:0007669"/>
    <property type="project" value="TreeGrafter"/>
</dbReference>
<evidence type="ECO:0000313" key="12">
    <source>
        <dbReference type="Proteomes" id="UP000271162"/>
    </source>
</evidence>
<dbReference type="InterPro" id="IPR025749">
    <property type="entry name" value="Sphingomyelin_synth-like_dom"/>
</dbReference>
<keyword evidence="8 9" id="KW-0472">Membrane</keyword>
<dbReference type="PANTHER" id="PTHR21290:SF34">
    <property type="entry name" value="PHOSPHATIDYLCHOLINE:CERAMIDE CHOLINEPHOSPHOTRANSFERASE 3-RELATED"/>
    <property type="match status" value="1"/>
</dbReference>
<feature type="transmembrane region" description="Helical" evidence="9">
    <location>
        <begin position="12"/>
        <end position="35"/>
    </location>
</feature>
<keyword evidence="12" id="KW-1185">Reference proteome</keyword>
<comment type="subcellular location">
    <subcellularLocation>
        <location evidence="1">Membrane</location>
        <topology evidence="1">Multi-pass membrane protein</topology>
    </subcellularLocation>
</comment>
<dbReference type="GO" id="GO:0046513">
    <property type="term" value="P:ceramide biosynthetic process"/>
    <property type="evidence" value="ECO:0007669"/>
    <property type="project" value="TreeGrafter"/>
</dbReference>
<dbReference type="GO" id="GO:0033188">
    <property type="term" value="F:sphingomyelin synthase activity"/>
    <property type="evidence" value="ECO:0007669"/>
    <property type="project" value="TreeGrafter"/>
</dbReference>
<evidence type="ECO:0000256" key="3">
    <source>
        <dbReference type="ARBA" id="ARBA00022679"/>
    </source>
</evidence>
<dbReference type="WBParaSite" id="NBR_0001163601-mRNA-1">
    <property type="protein sequence ID" value="NBR_0001163601-mRNA-1"/>
    <property type="gene ID" value="NBR_0001163601"/>
</dbReference>
<dbReference type="GO" id="GO:0005789">
    <property type="term" value="C:endoplasmic reticulum membrane"/>
    <property type="evidence" value="ECO:0007669"/>
    <property type="project" value="TreeGrafter"/>
</dbReference>
<evidence type="ECO:0000256" key="1">
    <source>
        <dbReference type="ARBA" id="ARBA00004141"/>
    </source>
</evidence>
<protein>
    <submittedName>
        <fullName evidence="13">PAP2_C domain-containing protein</fullName>
    </submittedName>
</protein>